<comment type="catalytic activity">
    <reaction evidence="1 18">
        <text>a 1-acyl-sn-glycero-3-phosphate + an acyl-CoA = a 1,2-diacyl-sn-glycero-3-phosphate + CoA</text>
        <dbReference type="Rhea" id="RHEA:19709"/>
        <dbReference type="ChEBI" id="CHEBI:57287"/>
        <dbReference type="ChEBI" id="CHEBI:57970"/>
        <dbReference type="ChEBI" id="CHEBI:58342"/>
        <dbReference type="ChEBI" id="CHEBI:58608"/>
        <dbReference type="EC" id="2.3.1.51"/>
    </reaction>
</comment>
<feature type="transmembrane region" description="Helical" evidence="19">
    <location>
        <begin position="12"/>
        <end position="34"/>
    </location>
</feature>
<name>A0A8J6NA44_9BACT</name>
<dbReference type="AlphaFoldDB" id="A0A8J6NA44"/>
<dbReference type="SMART" id="SM00563">
    <property type="entry name" value="PlsC"/>
    <property type="match status" value="1"/>
</dbReference>
<dbReference type="PANTHER" id="PTHR10434:SF59">
    <property type="entry name" value="1-ACYL-SN-GLYCEROL-3-PHOSPHATE ACYLTRANSFERASE"/>
    <property type="match status" value="1"/>
</dbReference>
<proteinExistence type="inferred from homology"/>
<evidence type="ECO:0000256" key="4">
    <source>
        <dbReference type="ARBA" id="ARBA00005189"/>
    </source>
</evidence>
<comment type="similarity">
    <text evidence="5 18">Belongs to the 1-acyl-sn-glycerol-3-phosphate acyltransferase family.</text>
</comment>
<keyword evidence="9 18" id="KW-0444">Lipid biosynthesis</keyword>
<dbReference type="GO" id="GO:0016024">
    <property type="term" value="P:CDP-diacylglycerol biosynthetic process"/>
    <property type="evidence" value="ECO:0007669"/>
    <property type="project" value="UniProtKB-UniPathway"/>
</dbReference>
<evidence type="ECO:0000256" key="9">
    <source>
        <dbReference type="ARBA" id="ARBA00022516"/>
    </source>
</evidence>
<sequence length="240" mass="26363">MKIIHFIRGLFVLILTPVLTFFSSLLALIALLVLRISAENAQVIPRYWAQIILAASGVKVTVNGMETLEPGKPYIFASNHQSQFDIFSMQGCFQSDFRWMAKKELFAVPLFGHAMRLAGCIPVDRSHGRKAMKSLVEAAERIASGTSVVIFPEGTRSRDGRLYDFKTGGMVLAIKSGVPVVPVAICGTFEVLPKGSLFAKPGRVTIRVGKPIDTSDYTVKQKQELAERLHDEVAKLLAEG</sequence>
<organism evidence="21 22">
    <name type="scientific">Candidatus Desulfobia pelagia</name>
    <dbReference type="NCBI Taxonomy" id="2841692"/>
    <lineage>
        <taxon>Bacteria</taxon>
        <taxon>Pseudomonadati</taxon>
        <taxon>Thermodesulfobacteriota</taxon>
        <taxon>Desulfobulbia</taxon>
        <taxon>Desulfobulbales</taxon>
        <taxon>Desulfobulbaceae</taxon>
        <taxon>Candidatus Desulfobia</taxon>
    </lineage>
</organism>
<keyword evidence="19" id="KW-1133">Transmembrane helix</keyword>
<keyword evidence="10" id="KW-0997">Cell inner membrane</keyword>
<evidence type="ECO:0000313" key="21">
    <source>
        <dbReference type="EMBL" id="MBC8316811.1"/>
    </source>
</evidence>
<gene>
    <name evidence="21" type="ORF">H8E41_02830</name>
</gene>
<dbReference type="GO" id="GO:0006654">
    <property type="term" value="P:phosphatidic acid biosynthetic process"/>
    <property type="evidence" value="ECO:0007669"/>
    <property type="project" value="TreeGrafter"/>
</dbReference>
<evidence type="ECO:0000256" key="12">
    <source>
        <dbReference type="ARBA" id="ARBA00023098"/>
    </source>
</evidence>
<evidence type="ECO:0000256" key="5">
    <source>
        <dbReference type="ARBA" id="ARBA00008655"/>
    </source>
</evidence>
<evidence type="ECO:0000256" key="14">
    <source>
        <dbReference type="ARBA" id="ARBA00023209"/>
    </source>
</evidence>
<dbReference type="GO" id="GO:0003841">
    <property type="term" value="F:1-acylglycerol-3-phosphate O-acyltransferase activity"/>
    <property type="evidence" value="ECO:0007669"/>
    <property type="project" value="UniProtKB-UniRule"/>
</dbReference>
<evidence type="ECO:0000256" key="16">
    <source>
        <dbReference type="ARBA" id="ARBA00023315"/>
    </source>
</evidence>
<evidence type="ECO:0000313" key="22">
    <source>
        <dbReference type="Proteomes" id="UP000614424"/>
    </source>
</evidence>
<keyword evidence="14 18" id="KW-0594">Phospholipid biosynthesis</keyword>
<evidence type="ECO:0000256" key="19">
    <source>
        <dbReference type="SAM" id="Phobius"/>
    </source>
</evidence>
<evidence type="ECO:0000256" key="1">
    <source>
        <dbReference type="ARBA" id="ARBA00001141"/>
    </source>
</evidence>
<keyword evidence="16 18" id="KW-0012">Acyltransferase</keyword>
<evidence type="ECO:0000256" key="13">
    <source>
        <dbReference type="ARBA" id="ARBA00023136"/>
    </source>
</evidence>
<evidence type="ECO:0000256" key="6">
    <source>
        <dbReference type="ARBA" id="ARBA00013211"/>
    </source>
</evidence>
<dbReference type="InterPro" id="IPR004552">
    <property type="entry name" value="AGP_acyltrans"/>
</dbReference>
<evidence type="ECO:0000256" key="8">
    <source>
        <dbReference type="ARBA" id="ARBA00022475"/>
    </source>
</evidence>
<evidence type="ECO:0000256" key="17">
    <source>
        <dbReference type="ARBA" id="ARBA00037183"/>
    </source>
</evidence>
<evidence type="ECO:0000256" key="15">
    <source>
        <dbReference type="ARBA" id="ARBA00023264"/>
    </source>
</evidence>
<dbReference type="PANTHER" id="PTHR10434">
    <property type="entry name" value="1-ACYL-SN-GLYCEROL-3-PHOSPHATE ACYLTRANSFERASE"/>
    <property type="match status" value="1"/>
</dbReference>
<dbReference type="EC" id="2.3.1.51" evidence="6 18"/>
<comment type="domain">
    <text evidence="18">The HXXXXD motif is essential for acyltransferase activity and may constitute the binding site for the phosphate moiety of the glycerol-3-phosphate.</text>
</comment>
<keyword evidence="8" id="KW-1003">Cell membrane</keyword>
<dbReference type="SUPFAM" id="SSF69593">
    <property type="entry name" value="Glycerol-3-phosphate (1)-acyltransferase"/>
    <property type="match status" value="1"/>
</dbReference>
<dbReference type="EMBL" id="JACNJZ010000056">
    <property type="protein sequence ID" value="MBC8316811.1"/>
    <property type="molecule type" value="Genomic_DNA"/>
</dbReference>
<accession>A0A8J6NA44</accession>
<comment type="pathway">
    <text evidence="3">Phospholipid metabolism; CDP-diacylglycerol biosynthesis; CDP-diacylglycerol from sn-glycerol 3-phosphate: step 2/3.</text>
</comment>
<evidence type="ECO:0000259" key="20">
    <source>
        <dbReference type="SMART" id="SM00563"/>
    </source>
</evidence>
<keyword evidence="11 18" id="KW-0808">Transferase</keyword>
<dbReference type="NCBIfam" id="TIGR00530">
    <property type="entry name" value="AGP_acyltrn"/>
    <property type="match status" value="1"/>
</dbReference>
<dbReference type="InterPro" id="IPR002123">
    <property type="entry name" value="Plipid/glycerol_acylTrfase"/>
</dbReference>
<evidence type="ECO:0000256" key="7">
    <source>
        <dbReference type="ARBA" id="ARBA00016139"/>
    </source>
</evidence>
<dbReference type="Proteomes" id="UP000614424">
    <property type="component" value="Unassembled WGS sequence"/>
</dbReference>
<feature type="domain" description="Phospholipid/glycerol acyltransferase" evidence="20">
    <location>
        <begin position="74"/>
        <end position="188"/>
    </location>
</feature>
<dbReference type="GO" id="GO:0005886">
    <property type="term" value="C:plasma membrane"/>
    <property type="evidence" value="ECO:0007669"/>
    <property type="project" value="UniProtKB-SubCell"/>
</dbReference>
<evidence type="ECO:0000256" key="11">
    <source>
        <dbReference type="ARBA" id="ARBA00022679"/>
    </source>
</evidence>
<evidence type="ECO:0000256" key="2">
    <source>
        <dbReference type="ARBA" id="ARBA00004417"/>
    </source>
</evidence>
<evidence type="ECO:0000256" key="3">
    <source>
        <dbReference type="ARBA" id="ARBA00004728"/>
    </source>
</evidence>
<keyword evidence="12 18" id="KW-0443">Lipid metabolism</keyword>
<evidence type="ECO:0000256" key="10">
    <source>
        <dbReference type="ARBA" id="ARBA00022519"/>
    </source>
</evidence>
<comment type="caution">
    <text evidence="21">The sequence shown here is derived from an EMBL/GenBank/DDBJ whole genome shotgun (WGS) entry which is preliminary data.</text>
</comment>
<dbReference type="UniPathway" id="UPA00557">
    <property type="reaction ID" value="UER00613"/>
</dbReference>
<comment type="subcellular location">
    <subcellularLocation>
        <location evidence="2">Cell inner membrane</location>
        <topology evidence="2">Peripheral membrane protein</topology>
    </subcellularLocation>
</comment>
<dbReference type="CDD" id="cd07989">
    <property type="entry name" value="LPLAT_AGPAT-like"/>
    <property type="match status" value="1"/>
</dbReference>
<reference evidence="21 22" key="1">
    <citation type="submission" date="2020-08" db="EMBL/GenBank/DDBJ databases">
        <title>Bridging the membrane lipid divide: bacteria of the FCB group superphylum have the potential to synthesize archaeal ether lipids.</title>
        <authorList>
            <person name="Villanueva L."/>
            <person name="Von Meijenfeldt F.A.B."/>
            <person name="Westbye A.B."/>
            <person name="Yadav S."/>
            <person name="Hopmans E.C."/>
            <person name="Dutilh B.E."/>
            <person name="Sinninghe Damste J.S."/>
        </authorList>
    </citation>
    <scope>NUCLEOTIDE SEQUENCE [LARGE SCALE GENOMIC DNA]</scope>
    <source>
        <strain evidence="21">NIOZ-UU47</strain>
    </source>
</reference>
<comment type="pathway">
    <text evidence="4">Lipid metabolism.</text>
</comment>
<dbReference type="Pfam" id="PF01553">
    <property type="entry name" value="Acyltransferase"/>
    <property type="match status" value="1"/>
</dbReference>
<protein>
    <recommendedName>
        <fullName evidence="7 18">1-acyl-sn-glycerol-3-phosphate acyltransferase</fullName>
        <ecNumber evidence="6 18">2.3.1.51</ecNumber>
    </recommendedName>
</protein>
<evidence type="ECO:0000256" key="18">
    <source>
        <dbReference type="RuleBase" id="RU361267"/>
    </source>
</evidence>
<keyword evidence="19" id="KW-0812">Transmembrane</keyword>
<keyword evidence="13 19" id="KW-0472">Membrane</keyword>
<comment type="function">
    <text evidence="17">Converts lysophosphatidic acid (LPA) into phosphatidic acid by incorporating acyl moiety at the 2 position.</text>
</comment>
<keyword evidence="15 18" id="KW-1208">Phospholipid metabolism</keyword>